<protein>
    <submittedName>
        <fullName evidence="1">Uncharacterized protein</fullName>
    </submittedName>
</protein>
<keyword evidence="2" id="KW-1185">Reference proteome</keyword>
<reference evidence="1 2" key="1">
    <citation type="journal article" date="2016" name="Mol. Biol. Evol.">
        <title>Comparative Genomics of Early-Diverging Mushroom-Forming Fungi Provides Insights into the Origins of Lignocellulose Decay Capabilities.</title>
        <authorList>
            <person name="Nagy L.G."/>
            <person name="Riley R."/>
            <person name="Tritt A."/>
            <person name="Adam C."/>
            <person name="Daum C."/>
            <person name="Floudas D."/>
            <person name="Sun H."/>
            <person name="Yadav J.S."/>
            <person name="Pangilinan J."/>
            <person name="Larsson K.H."/>
            <person name="Matsuura K."/>
            <person name="Barry K."/>
            <person name="Labutti K."/>
            <person name="Kuo R."/>
            <person name="Ohm R.A."/>
            <person name="Bhattacharya S.S."/>
            <person name="Shirouzu T."/>
            <person name="Yoshinaga Y."/>
            <person name="Martin F.M."/>
            <person name="Grigoriev I.V."/>
            <person name="Hibbett D.S."/>
        </authorList>
    </citation>
    <scope>NUCLEOTIDE SEQUENCE [LARGE SCALE GENOMIC DNA]</scope>
    <source>
        <strain evidence="1 2">CBS 109695</strain>
    </source>
</reference>
<dbReference type="Proteomes" id="UP000076532">
    <property type="component" value="Unassembled WGS sequence"/>
</dbReference>
<evidence type="ECO:0000313" key="2">
    <source>
        <dbReference type="Proteomes" id="UP000076532"/>
    </source>
</evidence>
<name>A0A166B4U5_9AGAM</name>
<accession>A0A166B4U5</accession>
<proteinExistence type="predicted"/>
<dbReference type="AlphaFoldDB" id="A0A166B4U5"/>
<organism evidence="1 2">
    <name type="scientific">Athelia psychrophila</name>
    <dbReference type="NCBI Taxonomy" id="1759441"/>
    <lineage>
        <taxon>Eukaryota</taxon>
        <taxon>Fungi</taxon>
        <taxon>Dikarya</taxon>
        <taxon>Basidiomycota</taxon>
        <taxon>Agaricomycotina</taxon>
        <taxon>Agaricomycetes</taxon>
        <taxon>Agaricomycetidae</taxon>
        <taxon>Atheliales</taxon>
        <taxon>Atheliaceae</taxon>
        <taxon>Athelia</taxon>
    </lineage>
</organism>
<dbReference type="EMBL" id="KV417650">
    <property type="protein sequence ID" value="KZP12279.1"/>
    <property type="molecule type" value="Genomic_DNA"/>
</dbReference>
<evidence type="ECO:0000313" key="1">
    <source>
        <dbReference type="EMBL" id="KZP12279.1"/>
    </source>
</evidence>
<sequence length="150" mass="16765">MRLQPWWRMLLLAHSGRYCRLTSAIVSMAGTIFSSIWKICRPRPPNACAVSDIPTLCRPAALSVTDLMKSAGGSDMRSMLIERRRSVWEPISSVRTYFVSENMLVNCYAEERRDYLGPESPGLAPCIAQQVCPCAHVSCGRSQSSASMRY</sequence>
<gene>
    <name evidence="1" type="ORF">FIBSPDRAFT_166070</name>
</gene>